<evidence type="ECO:0000313" key="2">
    <source>
        <dbReference type="EMBL" id="MPM71759.1"/>
    </source>
</evidence>
<keyword evidence="2" id="KW-0808">Transferase</keyword>
<protein>
    <submittedName>
        <fullName evidence="2">Spermidine N(1)-acetyltransferase</fullName>
        <ecNumber evidence="2">2.3.1.57</ecNumber>
    </submittedName>
</protein>
<dbReference type="InterPro" id="IPR016181">
    <property type="entry name" value="Acyl_CoA_acyltransferase"/>
</dbReference>
<organism evidence="2">
    <name type="scientific">bioreactor metagenome</name>
    <dbReference type="NCBI Taxonomy" id="1076179"/>
    <lineage>
        <taxon>unclassified sequences</taxon>
        <taxon>metagenomes</taxon>
        <taxon>ecological metagenomes</taxon>
    </lineage>
</organism>
<dbReference type="CDD" id="cd04301">
    <property type="entry name" value="NAT_SF"/>
    <property type="match status" value="1"/>
</dbReference>
<dbReference type="PANTHER" id="PTHR43792">
    <property type="entry name" value="GNAT FAMILY, PUTATIVE (AFU_ORTHOLOGUE AFUA_3G00765)-RELATED-RELATED"/>
    <property type="match status" value="1"/>
</dbReference>
<dbReference type="EMBL" id="VSSQ01024316">
    <property type="protein sequence ID" value="MPM71759.1"/>
    <property type="molecule type" value="Genomic_DNA"/>
</dbReference>
<gene>
    <name evidence="2" type="primary">speG_10</name>
    <name evidence="2" type="ORF">SDC9_118730</name>
</gene>
<dbReference type="InterPro" id="IPR000182">
    <property type="entry name" value="GNAT_dom"/>
</dbReference>
<comment type="caution">
    <text evidence="2">The sequence shown here is derived from an EMBL/GenBank/DDBJ whole genome shotgun (WGS) entry which is preliminary data.</text>
</comment>
<proteinExistence type="predicted"/>
<feature type="domain" description="N-acetyltransferase" evidence="1">
    <location>
        <begin position="10"/>
        <end position="170"/>
    </location>
</feature>
<dbReference type="GO" id="GO:0004145">
    <property type="term" value="F:diamine N-acetyltransferase activity"/>
    <property type="evidence" value="ECO:0007669"/>
    <property type="project" value="UniProtKB-EC"/>
</dbReference>
<name>A0A645C2B9_9ZZZZ</name>
<dbReference type="AlphaFoldDB" id="A0A645C2B9"/>
<dbReference type="Pfam" id="PF13302">
    <property type="entry name" value="Acetyltransf_3"/>
    <property type="match status" value="1"/>
</dbReference>
<sequence length="194" mass="22565">MNVFLQTSRLALSAMTEQDADFIRTLYDDVRLFTYESEIPTRDRVEKQFFFYLEEAKKLPSDGAIRFIIRHQSQAIGQVQLTCNWPAVGEWELGYSLQPTYWRQGYGKEAVAAILIYAFEELHIHKLMAFINAENVGSVSLAQSVGMVQEGHMREARWIRGTFQDEKVFAMLEADYQKAKEQLKRLIHEHPRNA</sequence>
<dbReference type="PROSITE" id="PS51186">
    <property type="entry name" value="GNAT"/>
    <property type="match status" value="1"/>
</dbReference>
<evidence type="ECO:0000259" key="1">
    <source>
        <dbReference type="PROSITE" id="PS51186"/>
    </source>
</evidence>
<reference evidence="2" key="1">
    <citation type="submission" date="2019-08" db="EMBL/GenBank/DDBJ databases">
        <authorList>
            <person name="Kucharzyk K."/>
            <person name="Murdoch R.W."/>
            <person name="Higgins S."/>
            <person name="Loffler F."/>
        </authorList>
    </citation>
    <scope>NUCLEOTIDE SEQUENCE</scope>
</reference>
<accession>A0A645C2B9</accession>
<dbReference type="Gene3D" id="3.40.630.30">
    <property type="match status" value="1"/>
</dbReference>
<keyword evidence="2" id="KW-0012">Acyltransferase</keyword>
<dbReference type="EC" id="2.3.1.57" evidence="2"/>
<dbReference type="InterPro" id="IPR051531">
    <property type="entry name" value="N-acetyltransferase"/>
</dbReference>
<dbReference type="SUPFAM" id="SSF55729">
    <property type="entry name" value="Acyl-CoA N-acyltransferases (Nat)"/>
    <property type="match status" value="1"/>
</dbReference>